<evidence type="ECO:0000313" key="1">
    <source>
        <dbReference type="EMBL" id="KAF7367182.1"/>
    </source>
</evidence>
<dbReference type="EMBL" id="JACAZH010000006">
    <property type="protein sequence ID" value="KAF7367182.1"/>
    <property type="molecule type" value="Genomic_DNA"/>
</dbReference>
<dbReference type="Proteomes" id="UP000623467">
    <property type="component" value="Unassembled WGS sequence"/>
</dbReference>
<reference evidence="1" key="1">
    <citation type="submission" date="2020-05" db="EMBL/GenBank/DDBJ databases">
        <title>Mycena genomes resolve the evolution of fungal bioluminescence.</title>
        <authorList>
            <person name="Tsai I.J."/>
        </authorList>
    </citation>
    <scope>NUCLEOTIDE SEQUENCE</scope>
    <source>
        <strain evidence="1">160909Yilan</strain>
    </source>
</reference>
<dbReference type="AlphaFoldDB" id="A0A8H7DBX0"/>
<protein>
    <submittedName>
        <fullName evidence="1">Uncharacterized protein</fullName>
    </submittedName>
</protein>
<gene>
    <name evidence="1" type="ORF">MSAN_00978100</name>
</gene>
<proteinExistence type="predicted"/>
<evidence type="ECO:0000313" key="2">
    <source>
        <dbReference type="Proteomes" id="UP000623467"/>
    </source>
</evidence>
<dbReference type="OrthoDB" id="2684108at2759"/>
<organism evidence="1 2">
    <name type="scientific">Mycena sanguinolenta</name>
    <dbReference type="NCBI Taxonomy" id="230812"/>
    <lineage>
        <taxon>Eukaryota</taxon>
        <taxon>Fungi</taxon>
        <taxon>Dikarya</taxon>
        <taxon>Basidiomycota</taxon>
        <taxon>Agaricomycotina</taxon>
        <taxon>Agaricomycetes</taxon>
        <taxon>Agaricomycetidae</taxon>
        <taxon>Agaricales</taxon>
        <taxon>Marasmiineae</taxon>
        <taxon>Mycenaceae</taxon>
        <taxon>Mycena</taxon>
    </lineage>
</organism>
<name>A0A8H7DBX0_9AGAR</name>
<accession>A0A8H7DBX0</accession>
<sequence>MVQVGWNSGPFHAPTHHDADAIGAMTLTWNIAQAFLPSEVITATVEAVGDIGLPKLATRNVGEGTELCIAYSHRCITCTLYVFMDCRS</sequence>
<comment type="caution">
    <text evidence="1">The sequence shown here is derived from an EMBL/GenBank/DDBJ whole genome shotgun (WGS) entry which is preliminary data.</text>
</comment>
<keyword evidence="2" id="KW-1185">Reference proteome</keyword>